<dbReference type="EMBL" id="WBVO01000011">
    <property type="protein sequence ID" value="KAB2807367.1"/>
    <property type="molecule type" value="Genomic_DNA"/>
</dbReference>
<feature type="chain" id="PRO_5027040225" description="Lipoprotein" evidence="2">
    <location>
        <begin position="24"/>
        <end position="296"/>
    </location>
</feature>
<evidence type="ECO:0008006" key="5">
    <source>
        <dbReference type="Google" id="ProtNLM"/>
    </source>
</evidence>
<dbReference type="PROSITE" id="PS51257">
    <property type="entry name" value="PROKAR_LIPOPROTEIN"/>
    <property type="match status" value="1"/>
</dbReference>
<evidence type="ECO:0000313" key="3">
    <source>
        <dbReference type="EMBL" id="KAB2807367.1"/>
    </source>
</evidence>
<evidence type="ECO:0000313" key="4">
    <source>
        <dbReference type="Proteomes" id="UP000468650"/>
    </source>
</evidence>
<accession>A0A6N6RDK7</accession>
<name>A0A6N6RDK7_9FLAO</name>
<protein>
    <recommendedName>
        <fullName evidence="5">Lipoprotein</fullName>
    </recommendedName>
</protein>
<comment type="caution">
    <text evidence="3">The sequence shown here is derived from an EMBL/GenBank/DDBJ whole genome shotgun (WGS) entry which is preliminary data.</text>
</comment>
<feature type="region of interest" description="Disordered" evidence="1">
    <location>
        <begin position="26"/>
        <end position="49"/>
    </location>
</feature>
<keyword evidence="4" id="KW-1185">Reference proteome</keyword>
<keyword evidence="2" id="KW-0732">Signal</keyword>
<sequence>MNNRLSALAFLLTLIFASCNNSSQDHSTVHGISDDDSSNIPTIETTDHQQPQVEGKDVNKLDSTAVKRWVNPEAIDTTLLFFEGTTVTLSFTEVKPSEEEYFLEQRLLKPIIEKNNNSHLIAHDIERIQLNRFAEFVRRDSTGLYLLVKDNSWKRVTPNESYDEMDVNFEYYFAEHGYYSIRIQWGEGNGYMLVNDSTGVETRMYGRPYFSPSGSWILSVAYDIEAGYSPNGFQLYSNHRRELELFGAFRPHEWGPKKVNWIDDDNAILTNESFEIRNGDMQYFEFNTALAIGVEK</sequence>
<evidence type="ECO:0000256" key="2">
    <source>
        <dbReference type="SAM" id="SignalP"/>
    </source>
</evidence>
<proteinExistence type="predicted"/>
<dbReference type="OrthoDB" id="877109at2"/>
<organism evidence="3 4">
    <name type="scientific">Phaeocystidibacter luteus</name>
    <dbReference type="NCBI Taxonomy" id="911197"/>
    <lineage>
        <taxon>Bacteria</taxon>
        <taxon>Pseudomonadati</taxon>
        <taxon>Bacteroidota</taxon>
        <taxon>Flavobacteriia</taxon>
        <taxon>Flavobacteriales</taxon>
        <taxon>Phaeocystidibacteraceae</taxon>
        <taxon>Phaeocystidibacter</taxon>
    </lineage>
</organism>
<evidence type="ECO:0000256" key="1">
    <source>
        <dbReference type="SAM" id="MobiDB-lite"/>
    </source>
</evidence>
<feature type="compositionally biased region" description="Polar residues" evidence="1">
    <location>
        <begin position="38"/>
        <end position="49"/>
    </location>
</feature>
<feature type="signal peptide" evidence="2">
    <location>
        <begin position="1"/>
        <end position="23"/>
    </location>
</feature>
<dbReference type="RefSeq" id="WP_151668174.1">
    <property type="nucleotide sequence ID" value="NZ_WBVO01000011.1"/>
</dbReference>
<gene>
    <name evidence="3" type="ORF">F8C67_12385</name>
</gene>
<reference evidence="3 4" key="1">
    <citation type="submission" date="2019-09" db="EMBL/GenBank/DDBJ databases">
        <title>Genomes of family Cryomorphaceae.</title>
        <authorList>
            <person name="Bowman J.P."/>
        </authorList>
    </citation>
    <scope>NUCLEOTIDE SEQUENCE [LARGE SCALE GENOMIC DNA]</scope>
    <source>
        <strain evidence="3 4">LMG 25704</strain>
    </source>
</reference>
<dbReference type="Proteomes" id="UP000468650">
    <property type="component" value="Unassembled WGS sequence"/>
</dbReference>
<dbReference type="AlphaFoldDB" id="A0A6N6RDK7"/>